<evidence type="ECO:0000313" key="2">
    <source>
        <dbReference type="EMBL" id="UJO20401.1"/>
    </source>
</evidence>
<gene>
    <name evidence="2" type="ORF">CLAFUR5_10420</name>
</gene>
<dbReference type="InterPro" id="IPR001810">
    <property type="entry name" value="F-box_dom"/>
</dbReference>
<dbReference type="EMBL" id="CP090169">
    <property type="protein sequence ID" value="UJO20401.1"/>
    <property type="molecule type" value="Genomic_DNA"/>
</dbReference>
<reference evidence="2" key="2">
    <citation type="journal article" date="2022" name="Microb. Genom.">
        <title>A chromosome-scale genome assembly of the tomato pathogen Cladosporium fulvum reveals a compartmentalized genome architecture and the presence of a dispensable chromosome.</title>
        <authorList>
            <person name="Zaccaron A.Z."/>
            <person name="Chen L.H."/>
            <person name="Samaras A."/>
            <person name="Stergiopoulos I."/>
        </authorList>
    </citation>
    <scope>NUCLEOTIDE SEQUENCE</scope>
    <source>
        <strain evidence="2">Race5_Kim</strain>
    </source>
</reference>
<reference evidence="2" key="1">
    <citation type="submission" date="2021-12" db="EMBL/GenBank/DDBJ databases">
        <authorList>
            <person name="Zaccaron A."/>
            <person name="Stergiopoulos I."/>
        </authorList>
    </citation>
    <scope>NUCLEOTIDE SEQUENCE</scope>
    <source>
        <strain evidence="2">Race5_Kim</strain>
    </source>
</reference>
<dbReference type="RefSeq" id="XP_047764767.1">
    <property type="nucleotide sequence ID" value="XM_047909568.1"/>
</dbReference>
<dbReference type="CDD" id="cd09917">
    <property type="entry name" value="F-box_SF"/>
    <property type="match status" value="1"/>
</dbReference>
<protein>
    <recommendedName>
        <fullName evidence="1">F-box domain-containing protein</fullName>
    </recommendedName>
</protein>
<name>A0A9Q8PDF3_PASFU</name>
<feature type="domain" description="F-box" evidence="1">
    <location>
        <begin position="25"/>
        <end position="54"/>
    </location>
</feature>
<dbReference type="SUPFAM" id="SSF81383">
    <property type="entry name" value="F-box domain"/>
    <property type="match status" value="1"/>
</dbReference>
<dbReference type="Proteomes" id="UP000756132">
    <property type="component" value="Chromosome 7"/>
</dbReference>
<dbReference type="Pfam" id="PF00646">
    <property type="entry name" value="F-box"/>
    <property type="match status" value="1"/>
</dbReference>
<dbReference type="GeneID" id="71990298"/>
<dbReference type="OMA" id="VMQPPCS"/>
<proteinExistence type="predicted"/>
<evidence type="ECO:0000259" key="1">
    <source>
        <dbReference type="Pfam" id="PF00646"/>
    </source>
</evidence>
<dbReference type="AlphaFoldDB" id="A0A9Q8PDF3"/>
<dbReference type="KEGG" id="ffu:CLAFUR5_10420"/>
<dbReference type="OrthoDB" id="3800738at2759"/>
<keyword evidence="3" id="KW-1185">Reference proteome</keyword>
<organism evidence="2 3">
    <name type="scientific">Passalora fulva</name>
    <name type="common">Tomato leaf mold</name>
    <name type="synonym">Cladosporium fulvum</name>
    <dbReference type="NCBI Taxonomy" id="5499"/>
    <lineage>
        <taxon>Eukaryota</taxon>
        <taxon>Fungi</taxon>
        <taxon>Dikarya</taxon>
        <taxon>Ascomycota</taxon>
        <taxon>Pezizomycotina</taxon>
        <taxon>Dothideomycetes</taxon>
        <taxon>Dothideomycetidae</taxon>
        <taxon>Mycosphaerellales</taxon>
        <taxon>Mycosphaerellaceae</taxon>
        <taxon>Fulvia</taxon>
    </lineage>
</organism>
<accession>A0A9Q8PDF3</accession>
<dbReference type="Gene3D" id="1.20.1280.50">
    <property type="match status" value="1"/>
</dbReference>
<dbReference type="InterPro" id="IPR036047">
    <property type="entry name" value="F-box-like_dom_sf"/>
</dbReference>
<sequence length="281" mass="32363">MAITRGVTKAAGTAAAIGAVFGTTELLEMILLYLQVNELLCAQQICTRWRDTIRASTKIQQTLYLSPFGDKLVHAIDDGPGPKNFDLDDWNFAHWIVRSDKGSDVVVRPILNPIMHRYFFTWYNNFVSILKTGFIDPIFDRSAYHESCKWKSRNPLPEPCEDDIGPRTERQLLALHREGASWRRMYVMQPPCSHITIMCDDQRSTFTITNEKGVTLQDLRDGVYQHWSSCRDCPTAYVIERWDFEGFRLQNLQLLKEIPTSIDLLNSLRRPNIVRLPGVLD</sequence>
<evidence type="ECO:0000313" key="3">
    <source>
        <dbReference type="Proteomes" id="UP000756132"/>
    </source>
</evidence>